<gene>
    <name evidence="1" type="ORF">XD57_0885</name>
</gene>
<accession>A0A124FFZ7</accession>
<protein>
    <submittedName>
        <fullName evidence="1">Uncharacterized protein</fullName>
    </submittedName>
</protein>
<name>A0A124FFZ7_9THEM</name>
<evidence type="ECO:0000313" key="2">
    <source>
        <dbReference type="Proteomes" id="UP000058636"/>
    </source>
</evidence>
<organism evidence="1 2">
    <name type="scientific">Thermotoga petrophila</name>
    <dbReference type="NCBI Taxonomy" id="93929"/>
    <lineage>
        <taxon>Bacteria</taxon>
        <taxon>Thermotogati</taxon>
        <taxon>Thermotogota</taxon>
        <taxon>Thermotogae</taxon>
        <taxon>Thermotogales</taxon>
        <taxon>Thermotogaceae</taxon>
        <taxon>Thermotoga</taxon>
    </lineage>
</organism>
<dbReference type="Proteomes" id="UP000058636">
    <property type="component" value="Unassembled WGS sequence"/>
</dbReference>
<dbReference type="PATRIC" id="fig|93930.3.peg.1739"/>
<sequence length="138" mass="16067">MRGINRKFAIWFAVLTLLVLVFGLVVPDFVIFMSNTKKLEQKLQNLAPAFKVFTLKQREYEEIIKTIMSTPEFQYNFTEKEISVEEVEDLLKELAETRRVTVKTLTIDAKRVIPINFFGTPISQPSVKITLELERVKQ</sequence>
<dbReference type="EMBL" id="LGFG01000063">
    <property type="protein sequence ID" value="KUK23020.1"/>
    <property type="molecule type" value="Genomic_DNA"/>
</dbReference>
<dbReference type="AlphaFoldDB" id="A0A124FFZ7"/>
<evidence type="ECO:0000313" key="1">
    <source>
        <dbReference type="EMBL" id="KUK23020.1"/>
    </source>
</evidence>
<proteinExistence type="predicted"/>
<dbReference type="RefSeq" id="WP_011943420.1">
    <property type="nucleotide sequence ID" value="NZ_DAITJQ010000002.1"/>
</dbReference>
<reference evidence="1 2" key="1">
    <citation type="journal article" date="2015" name="MBio">
        <title>Genome-Resolved Metagenomic Analysis Reveals Roles for Candidate Phyla and Other Microbial Community Members in Biogeochemical Transformations in Oil Reservoirs.</title>
        <authorList>
            <person name="Hu P."/>
            <person name="Tom L."/>
            <person name="Singh A."/>
            <person name="Thomas B.C."/>
            <person name="Baker B.J."/>
            <person name="Piceno Y.M."/>
            <person name="Andersen G.L."/>
            <person name="Banfield J.F."/>
        </authorList>
    </citation>
    <scope>NUCLEOTIDE SEQUENCE [LARGE SCALE GENOMIC DNA]</scope>
    <source>
        <strain evidence="1">46_26</strain>
    </source>
</reference>
<dbReference type="OMA" id="VIFMFNT"/>
<comment type="caution">
    <text evidence="1">The sequence shown here is derived from an EMBL/GenBank/DDBJ whole genome shotgun (WGS) entry which is preliminary data.</text>
</comment>